<dbReference type="EMBL" id="RPHB01000003">
    <property type="protein sequence ID" value="MBW3467489.1"/>
    <property type="molecule type" value="Genomic_DNA"/>
</dbReference>
<dbReference type="InterPro" id="IPR013766">
    <property type="entry name" value="Thioredoxin_domain"/>
</dbReference>
<accession>A0A951IWI6</accession>
<name>A0A951IWI6_9BACT</name>
<dbReference type="AlphaFoldDB" id="A0A951IWI6"/>
<evidence type="ECO:0000313" key="2">
    <source>
        <dbReference type="EMBL" id="MBW3467489.1"/>
    </source>
</evidence>
<protein>
    <submittedName>
        <fullName evidence="2">TlpA family protein disulfide reductase</fullName>
    </submittedName>
</protein>
<dbReference type="PANTHER" id="PTHR42852:SF13">
    <property type="entry name" value="PROTEIN DIPZ"/>
    <property type="match status" value="1"/>
</dbReference>
<dbReference type="InterPro" id="IPR050553">
    <property type="entry name" value="Thioredoxin_ResA/DsbE_sf"/>
</dbReference>
<dbReference type="PROSITE" id="PS51352">
    <property type="entry name" value="THIOREDOXIN_2"/>
    <property type="match status" value="1"/>
</dbReference>
<dbReference type="InterPro" id="IPR000866">
    <property type="entry name" value="AhpC/TSA"/>
</dbReference>
<organism evidence="2 3">
    <name type="scientific">Arthrospiribacter ruber</name>
    <dbReference type="NCBI Taxonomy" id="2487934"/>
    <lineage>
        <taxon>Bacteria</taxon>
        <taxon>Pseudomonadati</taxon>
        <taxon>Bacteroidota</taxon>
        <taxon>Cytophagia</taxon>
        <taxon>Cytophagales</taxon>
        <taxon>Cyclobacteriaceae</taxon>
        <taxon>Arthrospiribacter</taxon>
    </lineage>
</organism>
<sequence length="582" mass="65936">MKKFIYSCFLAFLCLYRSKYQNIRNEVVDHPQWRRAGNTPPAPYLGLRNLCSNILHRYLYPKGSCPAFVRLQGLSYLGANYPKTLNNLLWLATLAITTKVALEKAQERFSLVSLRSADIQVHGLAYKKLSLKDGSRHVCVPSYIKPKKLITAVFLCSIHLAFGQGLPLNDSLDETATGIIPLKQGDVIPGLSFENSLFNAGNEISLSKYKGQLLILDFWATWCSPCIAAFPKNNRLSKELENLTILPVTYQSKEEVEKLFGRLPRLKDIEMPMLYKDNTLRHLFPHQQLPHYVWISPKGEFLTVTGSEEISEEKILDFLNKGSLPNQREVDLVTIPVETPLDPDQAFYKSLMTDYQPGRKGIYNFFPETENGGSRIIVSNMAPYMYFRIAFKDPQTNRILPNSQIKVELSDPEVFTTESVGSDAVKWEMQYGKCLQIDFPPYLKGKEHDIFQQEVLKMFPYAKAVYDKVPGKVYNLYFKGDEPSFLGDGGDSFSEFDFTGFSVKNASIGHIIAHLSIKYLQHLDGPIQNKTGISDFVTLSIIADLTSLDAINEALAPYDLELKEEMDEITILRIIDATDTNP</sequence>
<proteinExistence type="predicted"/>
<dbReference type="PANTHER" id="PTHR42852">
    <property type="entry name" value="THIOL:DISULFIDE INTERCHANGE PROTEIN DSBE"/>
    <property type="match status" value="1"/>
</dbReference>
<evidence type="ECO:0000259" key="1">
    <source>
        <dbReference type="PROSITE" id="PS51352"/>
    </source>
</evidence>
<dbReference type="Pfam" id="PF00578">
    <property type="entry name" value="AhpC-TSA"/>
    <property type="match status" value="1"/>
</dbReference>
<dbReference type="RefSeq" id="WP_219287759.1">
    <property type="nucleotide sequence ID" value="NZ_RPHB01000003.1"/>
</dbReference>
<comment type="caution">
    <text evidence="2">The sequence shown here is derived from an EMBL/GenBank/DDBJ whole genome shotgun (WGS) entry which is preliminary data.</text>
</comment>
<evidence type="ECO:0000313" key="3">
    <source>
        <dbReference type="Proteomes" id="UP000727490"/>
    </source>
</evidence>
<dbReference type="GO" id="GO:0016491">
    <property type="term" value="F:oxidoreductase activity"/>
    <property type="evidence" value="ECO:0007669"/>
    <property type="project" value="InterPro"/>
</dbReference>
<dbReference type="GO" id="GO:0016209">
    <property type="term" value="F:antioxidant activity"/>
    <property type="evidence" value="ECO:0007669"/>
    <property type="project" value="InterPro"/>
</dbReference>
<feature type="domain" description="Thioredoxin" evidence="1">
    <location>
        <begin position="182"/>
        <end position="324"/>
    </location>
</feature>
<gene>
    <name evidence="2" type="ORF">EGN73_06635</name>
</gene>
<dbReference type="Proteomes" id="UP000727490">
    <property type="component" value="Unassembled WGS sequence"/>
</dbReference>
<keyword evidence="3" id="KW-1185">Reference proteome</keyword>
<reference evidence="2 3" key="1">
    <citation type="journal article" date="2020" name="Syst. Appl. Microbiol.">
        <title>Arthrospiribacter ruber gen. nov., sp. nov., a novel bacterium isolated from Arthrospira cultures.</title>
        <authorList>
            <person name="Waleron M."/>
            <person name="Misztak A."/>
            <person name="Waleron M.M."/>
            <person name="Furmaniak M."/>
            <person name="Mrozik A."/>
            <person name="Waleron K."/>
        </authorList>
    </citation>
    <scope>NUCLEOTIDE SEQUENCE [LARGE SCALE GENOMIC DNA]</scope>
    <source>
        <strain evidence="2 3">DPMB0001</strain>
    </source>
</reference>
<dbReference type="CDD" id="cd02966">
    <property type="entry name" value="TlpA_like_family"/>
    <property type="match status" value="1"/>
</dbReference>